<dbReference type="Proteomes" id="UP001460888">
    <property type="component" value="Unassembled WGS sequence"/>
</dbReference>
<evidence type="ECO:0000313" key="8">
    <source>
        <dbReference type="Proteomes" id="UP001460888"/>
    </source>
</evidence>
<evidence type="ECO:0000256" key="1">
    <source>
        <dbReference type="ARBA" id="ARBA00023002"/>
    </source>
</evidence>
<evidence type="ECO:0000259" key="6">
    <source>
        <dbReference type="Pfam" id="PF01625"/>
    </source>
</evidence>
<gene>
    <name evidence="4" type="primary">msrA</name>
    <name evidence="7" type="ORF">SADO_03130</name>
</gene>
<keyword evidence="8" id="KW-1185">Reference proteome</keyword>
<evidence type="ECO:0000313" key="7">
    <source>
        <dbReference type="EMBL" id="MES1928215.1"/>
    </source>
</evidence>
<evidence type="ECO:0000256" key="4">
    <source>
        <dbReference type="HAMAP-Rule" id="MF_01401"/>
    </source>
</evidence>
<keyword evidence="5" id="KW-0732">Signal</keyword>
<dbReference type="EMBL" id="APND01000001">
    <property type="protein sequence ID" value="MES1928215.1"/>
    <property type="molecule type" value="Genomic_DNA"/>
</dbReference>
<evidence type="ECO:0000256" key="2">
    <source>
        <dbReference type="ARBA" id="ARBA00047806"/>
    </source>
</evidence>
<comment type="catalytic activity">
    <reaction evidence="3 4">
        <text>[thioredoxin]-disulfide + L-methionine + H2O = L-methionine (S)-S-oxide + [thioredoxin]-dithiol</text>
        <dbReference type="Rhea" id="RHEA:19993"/>
        <dbReference type="Rhea" id="RHEA-COMP:10698"/>
        <dbReference type="Rhea" id="RHEA-COMP:10700"/>
        <dbReference type="ChEBI" id="CHEBI:15377"/>
        <dbReference type="ChEBI" id="CHEBI:29950"/>
        <dbReference type="ChEBI" id="CHEBI:50058"/>
        <dbReference type="ChEBI" id="CHEBI:57844"/>
        <dbReference type="ChEBI" id="CHEBI:58772"/>
        <dbReference type="EC" id="1.8.4.11"/>
    </reaction>
</comment>
<dbReference type="PANTHER" id="PTHR43774">
    <property type="entry name" value="PEPTIDE METHIONINE SULFOXIDE REDUCTASE"/>
    <property type="match status" value="1"/>
</dbReference>
<keyword evidence="1 4" id="KW-0560">Oxidoreductase</keyword>
<dbReference type="SUPFAM" id="SSF55068">
    <property type="entry name" value="Peptide methionine sulfoxide reductase"/>
    <property type="match status" value="1"/>
</dbReference>
<accession>A0ABV2AY28</accession>
<dbReference type="EC" id="1.8.4.11" evidence="4"/>
<feature type="active site" evidence="4">
    <location>
        <position position="52"/>
    </location>
</feature>
<comment type="caution">
    <text evidence="7">The sequence shown here is derived from an EMBL/GenBank/DDBJ whole genome shotgun (WGS) entry which is preliminary data.</text>
</comment>
<dbReference type="InterPro" id="IPR036509">
    <property type="entry name" value="Met_Sox_Rdtase_MsrA_sf"/>
</dbReference>
<protein>
    <recommendedName>
        <fullName evidence="4">Peptide methionine sulfoxide reductase MsrA</fullName>
        <shortName evidence="4">Protein-methionine-S-oxide reductase</shortName>
        <ecNumber evidence="4">1.8.4.11</ecNumber>
    </recommendedName>
    <alternativeName>
        <fullName evidence="4">Peptide-methionine (S)-S-oxide reductase</fullName>
        <shortName evidence="4">Peptide Met(O) reductase</shortName>
    </alternativeName>
</protein>
<reference evidence="7 8" key="1">
    <citation type="submission" date="2013-03" db="EMBL/GenBank/DDBJ databases">
        <title>Salinisphaera dokdonensis CL-ES53 Genome Sequencing.</title>
        <authorList>
            <person name="Li C."/>
            <person name="Lai Q."/>
            <person name="Shao Z."/>
        </authorList>
    </citation>
    <scope>NUCLEOTIDE SEQUENCE [LARGE SCALE GENOMIC DNA]</scope>
    <source>
        <strain evidence="7 8">CL-ES53</strain>
    </source>
</reference>
<dbReference type="HAMAP" id="MF_01401">
    <property type="entry name" value="MsrA"/>
    <property type="match status" value="1"/>
</dbReference>
<proteinExistence type="inferred from homology"/>
<dbReference type="Gene3D" id="3.30.1060.10">
    <property type="entry name" value="Peptide methionine sulphoxide reductase MsrA"/>
    <property type="match status" value="1"/>
</dbReference>
<comment type="similarity">
    <text evidence="4">Belongs to the MsrA Met sulfoxide reductase family.</text>
</comment>
<dbReference type="Pfam" id="PF01625">
    <property type="entry name" value="PMSR"/>
    <property type="match status" value="1"/>
</dbReference>
<name>A0ABV2AY28_9GAMM</name>
<dbReference type="NCBIfam" id="TIGR00401">
    <property type="entry name" value="msrA"/>
    <property type="match status" value="1"/>
</dbReference>
<dbReference type="PANTHER" id="PTHR43774:SF1">
    <property type="entry name" value="PEPTIDE METHIONINE SULFOXIDE REDUCTASE MSRA 2"/>
    <property type="match status" value="1"/>
</dbReference>
<comment type="catalytic activity">
    <reaction evidence="2 4">
        <text>L-methionyl-[protein] + [thioredoxin]-disulfide + H2O = L-methionyl-(S)-S-oxide-[protein] + [thioredoxin]-dithiol</text>
        <dbReference type="Rhea" id="RHEA:14217"/>
        <dbReference type="Rhea" id="RHEA-COMP:10698"/>
        <dbReference type="Rhea" id="RHEA-COMP:10700"/>
        <dbReference type="Rhea" id="RHEA-COMP:12313"/>
        <dbReference type="Rhea" id="RHEA-COMP:12315"/>
        <dbReference type="ChEBI" id="CHEBI:15377"/>
        <dbReference type="ChEBI" id="CHEBI:16044"/>
        <dbReference type="ChEBI" id="CHEBI:29950"/>
        <dbReference type="ChEBI" id="CHEBI:44120"/>
        <dbReference type="ChEBI" id="CHEBI:50058"/>
        <dbReference type="EC" id="1.8.4.11"/>
    </reaction>
</comment>
<evidence type="ECO:0000256" key="5">
    <source>
        <dbReference type="SAM" id="SignalP"/>
    </source>
</evidence>
<organism evidence="7 8">
    <name type="scientific">Salinisphaera dokdonensis CL-ES53</name>
    <dbReference type="NCBI Taxonomy" id="1304272"/>
    <lineage>
        <taxon>Bacteria</taxon>
        <taxon>Pseudomonadati</taxon>
        <taxon>Pseudomonadota</taxon>
        <taxon>Gammaproteobacteria</taxon>
        <taxon>Salinisphaerales</taxon>
        <taxon>Salinisphaeraceae</taxon>
        <taxon>Salinisphaera</taxon>
    </lineage>
</organism>
<feature type="domain" description="Peptide methionine sulphoxide reductase MsrA" evidence="6">
    <location>
        <begin position="45"/>
        <end position="199"/>
    </location>
</feature>
<dbReference type="InterPro" id="IPR002569">
    <property type="entry name" value="Met_Sox_Rdtase_MsrA_dom"/>
</dbReference>
<sequence length="230" mass="24299">MALAVIGCAGALLWPLLVPAAAEAEAIDVPTAEQPIATAPTGMQTAVLAGGCFWGIEAVFEHVEGVTDVVSGYAGGDADTASYRATSSGRTGHAEAVRIEYDSAVIGYTDLLQIYFSVAHDPTQVGGQGPDRGSQYRSAIFALDAGQNRAAQDYIAQLDDADVYDAPIATEVTPIAADAFYPAEAYHQDFATRNPNHPYIRHWDAPKVSALQARFGDRYRARPALPLASG</sequence>
<evidence type="ECO:0000256" key="3">
    <source>
        <dbReference type="ARBA" id="ARBA00048782"/>
    </source>
</evidence>
<feature type="signal peptide" evidence="5">
    <location>
        <begin position="1"/>
        <end position="20"/>
    </location>
</feature>
<feature type="chain" id="PRO_5046514285" description="Peptide methionine sulfoxide reductase MsrA" evidence="5">
    <location>
        <begin position="21"/>
        <end position="230"/>
    </location>
</feature>
<comment type="function">
    <text evidence="4">Has an important function as a repair enzyme for proteins that have been inactivated by oxidation. Catalyzes the reversible oxidation-reduction of methionine sulfoxide in proteins to methionine.</text>
</comment>